<dbReference type="GO" id="GO:0003677">
    <property type="term" value="F:DNA binding"/>
    <property type="evidence" value="ECO:0007669"/>
    <property type="project" value="UniProtKB-KW"/>
</dbReference>
<feature type="compositionally biased region" description="Polar residues" evidence="6">
    <location>
        <begin position="441"/>
        <end position="451"/>
    </location>
</feature>
<evidence type="ECO:0000256" key="3">
    <source>
        <dbReference type="ARBA" id="ARBA00023125"/>
    </source>
</evidence>
<sequence length="462" mass="51042">MTMSNVVMSSPQRTGASLRKTNKPLMEKRRRARINDSLSQLKSLVIQSNKKDSSQFNKLEKADILELTVKHLRNLQEQQQQLSQVNTDVNLAGKYQAGFVECANEVIHYLGQSQGFTDDLKSRVVHHLASCLQLSGKLPVALTNTSVASPPVLPAGHNNNNQLVSGQIVQVVSGQFANTKPAVASSFPADVTVSIAQRTSVSSAPTNIPATIATTTTTTPSSEPYNALKYTQPLRIQIPSVVSPIFIQAKTAQQPSNQSNVVYKFNDVAAQVVKVQALPSQVSTQMSSHKQETFMSSHPSTSPSRDRSLSPVPLTTCRNSHRFYTLDSQYSDFIPRSRTYSLTSSSSETEMSSPLNLSQSPQYYDHRELNSDYPNSFCKQIPQTSVHSNTISSTHPATKDRLLLPVSPSSKMTSVIVDGRKTAESHYMKYMHYIDEDQHFNSHQGSTSPASSVGEERLWRPW</sequence>
<keyword evidence="2" id="KW-0805">Transcription regulation</keyword>
<evidence type="ECO:0000313" key="9">
    <source>
        <dbReference type="EMBL" id="CAG5123643.1"/>
    </source>
</evidence>
<dbReference type="AlphaFoldDB" id="A0A8S3Z2D4"/>
<keyword evidence="5" id="KW-0539">Nucleus</keyword>
<evidence type="ECO:0000259" key="8">
    <source>
        <dbReference type="PROSITE" id="PS51054"/>
    </source>
</evidence>
<comment type="caution">
    <text evidence="9">The sequence shown here is derived from an EMBL/GenBank/DDBJ whole genome shotgun (WGS) entry which is preliminary data.</text>
</comment>
<proteinExistence type="predicted"/>
<accession>A0A8S3Z2D4</accession>
<dbReference type="PANTHER" id="PTHR10985">
    <property type="entry name" value="BASIC HELIX-LOOP-HELIX TRANSCRIPTION FACTOR, HES-RELATED"/>
    <property type="match status" value="1"/>
</dbReference>
<dbReference type="PROSITE" id="PS50888">
    <property type="entry name" value="BHLH"/>
    <property type="match status" value="1"/>
</dbReference>
<keyword evidence="10" id="KW-1185">Reference proteome</keyword>
<name>A0A8S3Z2D4_9EUPU</name>
<dbReference type="SUPFAM" id="SSF158457">
    <property type="entry name" value="Orange domain-like"/>
    <property type="match status" value="1"/>
</dbReference>
<evidence type="ECO:0000313" key="10">
    <source>
        <dbReference type="Proteomes" id="UP000678393"/>
    </source>
</evidence>
<dbReference type="Gene3D" id="4.10.280.10">
    <property type="entry name" value="Helix-loop-helix DNA-binding domain"/>
    <property type="match status" value="1"/>
</dbReference>
<dbReference type="EMBL" id="CAJHNH020001577">
    <property type="protein sequence ID" value="CAG5123643.1"/>
    <property type="molecule type" value="Genomic_DNA"/>
</dbReference>
<feature type="compositionally biased region" description="Polar residues" evidence="6">
    <location>
        <begin position="1"/>
        <end position="15"/>
    </location>
</feature>
<evidence type="ECO:0000256" key="5">
    <source>
        <dbReference type="ARBA" id="ARBA00023242"/>
    </source>
</evidence>
<feature type="region of interest" description="Disordered" evidence="6">
    <location>
        <begin position="1"/>
        <end position="23"/>
    </location>
</feature>
<keyword evidence="4" id="KW-0804">Transcription</keyword>
<dbReference type="SMART" id="SM00353">
    <property type="entry name" value="HLH"/>
    <property type="match status" value="1"/>
</dbReference>
<feature type="region of interest" description="Disordered" evidence="6">
    <location>
        <begin position="440"/>
        <end position="462"/>
    </location>
</feature>
<gene>
    <name evidence="9" type="ORF">CUNI_LOCUS9201</name>
</gene>
<feature type="compositionally biased region" description="Polar residues" evidence="6">
    <location>
        <begin position="283"/>
        <end position="303"/>
    </location>
</feature>
<evidence type="ECO:0000256" key="2">
    <source>
        <dbReference type="ARBA" id="ARBA00023015"/>
    </source>
</evidence>
<feature type="domain" description="Orange" evidence="8">
    <location>
        <begin position="95"/>
        <end position="128"/>
    </location>
</feature>
<dbReference type="Proteomes" id="UP000678393">
    <property type="component" value="Unassembled WGS sequence"/>
</dbReference>
<dbReference type="Pfam" id="PF00010">
    <property type="entry name" value="HLH"/>
    <property type="match status" value="1"/>
</dbReference>
<dbReference type="GO" id="GO:0006355">
    <property type="term" value="P:regulation of DNA-templated transcription"/>
    <property type="evidence" value="ECO:0007669"/>
    <property type="project" value="InterPro"/>
</dbReference>
<keyword evidence="3" id="KW-0238">DNA-binding</keyword>
<dbReference type="PROSITE" id="PS51054">
    <property type="entry name" value="ORANGE"/>
    <property type="match status" value="1"/>
</dbReference>
<protein>
    <submittedName>
        <fullName evidence="9">Uncharacterized protein</fullName>
    </submittedName>
</protein>
<dbReference type="Pfam" id="PF07527">
    <property type="entry name" value="Hairy_orange"/>
    <property type="match status" value="1"/>
</dbReference>
<evidence type="ECO:0000259" key="7">
    <source>
        <dbReference type="PROSITE" id="PS50888"/>
    </source>
</evidence>
<dbReference type="CDD" id="cd11459">
    <property type="entry name" value="bHLH-O_HES1_4"/>
    <property type="match status" value="1"/>
</dbReference>
<dbReference type="GO" id="GO:0005634">
    <property type="term" value="C:nucleus"/>
    <property type="evidence" value="ECO:0007669"/>
    <property type="project" value="UniProtKB-SubCell"/>
</dbReference>
<evidence type="ECO:0000256" key="6">
    <source>
        <dbReference type="SAM" id="MobiDB-lite"/>
    </source>
</evidence>
<dbReference type="Gene3D" id="6.10.250.980">
    <property type="match status" value="1"/>
</dbReference>
<dbReference type="InterPro" id="IPR003650">
    <property type="entry name" value="Orange_dom"/>
</dbReference>
<comment type="subcellular location">
    <subcellularLocation>
        <location evidence="1">Nucleus</location>
    </subcellularLocation>
</comment>
<evidence type="ECO:0000256" key="1">
    <source>
        <dbReference type="ARBA" id="ARBA00004123"/>
    </source>
</evidence>
<dbReference type="GO" id="GO:0046983">
    <property type="term" value="F:protein dimerization activity"/>
    <property type="evidence" value="ECO:0007669"/>
    <property type="project" value="InterPro"/>
</dbReference>
<dbReference type="InterPro" id="IPR050370">
    <property type="entry name" value="HES_HEY"/>
</dbReference>
<dbReference type="FunFam" id="4.10.280.10:FF:000009">
    <property type="entry name" value="Transcription factor HES-1"/>
    <property type="match status" value="1"/>
</dbReference>
<dbReference type="SMART" id="SM00511">
    <property type="entry name" value="ORANGE"/>
    <property type="match status" value="1"/>
</dbReference>
<feature type="domain" description="BHLH" evidence="7">
    <location>
        <begin position="18"/>
        <end position="75"/>
    </location>
</feature>
<dbReference type="InterPro" id="IPR036638">
    <property type="entry name" value="HLH_DNA-bd_sf"/>
</dbReference>
<organism evidence="9 10">
    <name type="scientific">Candidula unifasciata</name>
    <dbReference type="NCBI Taxonomy" id="100452"/>
    <lineage>
        <taxon>Eukaryota</taxon>
        <taxon>Metazoa</taxon>
        <taxon>Spiralia</taxon>
        <taxon>Lophotrochozoa</taxon>
        <taxon>Mollusca</taxon>
        <taxon>Gastropoda</taxon>
        <taxon>Heterobranchia</taxon>
        <taxon>Euthyneura</taxon>
        <taxon>Panpulmonata</taxon>
        <taxon>Eupulmonata</taxon>
        <taxon>Stylommatophora</taxon>
        <taxon>Helicina</taxon>
        <taxon>Helicoidea</taxon>
        <taxon>Geomitridae</taxon>
        <taxon>Candidula</taxon>
    </lineage>
</organism>
<dbReference type="InterPro" id="IPR011598">
    <property type="entry name" value="bHLH_dom"/>
</dbReference>
<reference evidence="9" key="1">
    <citation type="submission" date="2021-04" db="EMBL/GenBank/DDBJ databases">
        <authorList>
            <consortium name="Molecular Ecology Group"/>
        </authorList>
    </citation>
    <scope>NUCLEOTIDE SEQUENCE</scope>
</reference>
<dbReference type="OrthoDB" id="6085656at2759"/>
<feature type="region of interest" description="Disordered" evidence="6">
    <location>
        <begin position="283"/>
        <end position="314"/>
    </location>
</feature>
<evidence type="ECO:0000256" key="4">
    <source>
        <dbReference type="ARBA" id="ARBA00023163"/>
    </source>
</evidence>
<dbReference type="SUPFAM" id="SSF47459">
    <property type="entry name" value="HLH, helix-loop-helix DNA-binding domain"/>
    <property type="match status" value="1"/>
</dbReference>